<dbReference type="GO" id="GO:0006959">
    <property type="term" value="P:humoral immune response"/>
    <property type="evidence" value="ECO:0007669"/>
    <property type="project" value="TreeGrafter"/>
</dbReference>
<dbReference type="AlphaFoldDB" id="A0A905STF0"/>
<evidence type="ECO:0000313" key="7">
    <source>
        <dbReference type="Proteomes" id="UP000095300"/>
    </source>
</evidence>
<dbReference type="InterPro" id="IPR001542">
    <property type="entry name" value="Defensin_invertebrate/fungal"/>
</dbReference>
<dbReference type="CDD" id="cd21806">
    <property type="entry name" value="DEFL_defensin-like"/>
    <property type="match status" value="1"/>
</dbReference>
<dbReference type="PANTHER" id="PTHR13645:SF0">
    <property type="entry name" value="DEFENSIN"/>
    <property type="match status" value="1"/>
</dbReference>
<keyword evidence="3" id="KW-1015">Disulfide bond</keyword>
<name>A0A905STF0_STOCA</name>
<evidence type="ECO:0000313" key="6">
    <source>
        <dbReference type="EnsemblMetazoa" id="SCAU016990-PA"/>
    </source>
</evidence>
<keyword evidence="2" id="KW-0964">Secreted</keyword>
<feature type="signal peptide" evidence="4">
    <location>
        <begin position="1"/>
        <end position="23"/>
    </location>
</feature>
<keyword evidence="7" id="KW-1185">Reference proteome</keyword>
<feature type="chain" id="PRO_5037219147" description="Invertebrate defensins family profile domain-containing protein" evidence="4">
    <location>
        <begin position="24"/>
        <end position="83"/>
    </location>
</feature>
<dbReference type="PANTHER" id="PTHR13645">
    <property type="entry name" value="DEFENSIN"/>
    <property type="match status" value="1"/>
</dbReference>
<sequence length="83" mass="8684">MKFFQVLAVAFLAVVFLAIHSDAAPAESDDAKNYVSGITALSQLGTCDVLSFLDVKHTACAAHCLILGNQGGYCDSAATCICR</sequence>
<reference evidence="6" key="1">
    <citation type="submission" date="2022-10" db="UniProtKB">
        <authorList>
            <consortium name="EnsemblMetazoa"/>
        </authorList>
    </citation>
    <scope>IDENTIFICATION</scope>
    <source>
        <strain evidence="6">USDA</strain>
    </source>
</reference>
<dbReference type="Proteomes" id="UP000095300">
    <property type="component" value="Unassembled WGS sequence"/>
</dbReference>
<dbReference type="InterPro" id="IPR036574">
    <property type="entry name" value="Scorpion_toxin-like_sf"/>
</dbReference>
<dbReference type="Pfam" id="PF01097">
    <property type="entry name" value="Defensin_2"/>
    <property type="match status" value="1"/>
</dbReference>
<evidence type="ECO:0000259" key="5">
    <source>
        <dbReference type="PROSITE" id="PS51378"/>
    </source>
</evidence>
<dbReference type="SUPFAM" id="SSF57095">
    <property type="entry name" value="Scorpion toxin-like"/>
    <property type="match status" value="1"/>
</dbReference>
<protein>
    <recommendedName>
        <fullName evidence="5">Invertebrate defensins family profile domain-containing protein</fullName>
    </recommendedName>
</protein>
<evidence type="ECO:0000256" key="1">
    <source>
        <dbReference type="ARBA" id="ARBA00004613"/>
    </source>
</evidence>
<organism evidence="6 7">
    <name type="scientific">Stomoxys calcitrans</name>
    <name type="common">Stable fly</name>
    <name type="synonym">Conops calcitrans</name>
    <dbReference type="NCBI Taxonomy" id="35570"/>
    <lineage>
        <taxon>Eukaryota</taxon>
        <taxon>Metazoa</taxon>
        <taxon>Ecdysozoa</taxon>
        <taxon>Arthropoda</taxon>
        <taxon>Hexapoda</taxon>
        <taxon>Insecta</taxon>
        <taxon>Pterygota</taxon>
        <taxon>Neoptera</taxon>
        <taxon>Endopterygota</taxon>
        <taxon>Diptera</taxon>
        <taxon>Brachycera</taxon>
        <taxon>Muscomorpha</taxon>
        <taxon>Muscoidea</taxon>
        <taxon>Muscidae</taxon>
        <taxon>Stomoxys</taxon>
    </lineage>
</organism>
<evidence type="ECO:0000256" key="2">
    <source>
        <dbReference type="ARBA" id="ARBA00022525"/>
    </source>
</evidence>
<accession>A0A905STF0</accession>
<dbReference type="Gene3D" id="3.30.30.10">
    <property type="entry name" value="Knottin, scorpion toxin-like"/>
    <property type="match status" value="1"/>
</dbReference>
<keyword evidence="4" id="KW-0732">Signal</keyword>
<evidence type="ECO:0000256" key="4">
    <source>
        <dbReference type="SAM" id="SignalP"/>
    </source>
</evidence>
<evidence type="ECO:0000256" key="3">
    <source>
        <dbReference type="ARBA" id="ARBA00023157"/>
    </source>
</evidence>
<comment type="subcellular location">
    <subcellularLocation>
        <location evidence="1">Secreted</location>
    </subcellularLocation>
</comment>
<proteinExistence type="predicted"/>
<dbReference type="EnsemblMetazoa" id="SCAU016990-RA">
    <property type="protein sequence ID" value="SCAU016990-PA"/>
    <property type="gene ID" value="SCAU016990"/>
</dbReference>
<dbReference type="GO" id="GO:0050830">
    <property type="term" value="P:defense response to Gram-positive bacterium"/>
    <property type="evidence" value="ECO:0007669"/>
    <property type="project" value="UniProtKB-ARBA"/>
</dbReference>
<feature type="domain" description="Invertebrate defensins family profile" evidence="5">
    <location>
        <begin position="44"/>
        <end position="83"/>
    </location>
</feature>
<dbReference type="GO" id="GO:0005615">
    <property type="term" value="C:extracellular space"/>
    <property type="evidence" value="ECO:0007669"/>
    <property type="project" value="TreeGrafter"/>
</dbReference>
<dbReference type="PROSITE" id="PS51378">
    <property type="entry name" value="INVERT_DEFENSINS"/>
    <property type="match status" value="1"/>
</dbReference>